<organism evidence="2 3">
    <name type="scientific">Chryseobacterium vrystaatense</name>
    <dbReference type="NCBI Taxonomy" id="307480"/>
    <lineage>
        <taxon>Bacteria</taxon>
        <taxon>Pseudomonadati</taxon>
        <taxon>Bacteroidota</taxon>
        <taxon>Flavobacteriia</taxon>
        <taxon>Flavobacteriales</taxon>
        <taxon>Weeksellaceae</taxon>
        <taxon>Chryseobacterium group</taxon>
        <taxon>Chryseobacterium</taxon>
    </lineage>
</organism>
<accession>A0ABR4UF76</accession>
<keyword evidence="1" id="KW-0812">Transmembrane</keyword>
<evidence type="ECO:0000313" key="2">
    <source>
        <dbReference type="EMBL" id="KFF22674.1"/>
    </source>
</evidence>
<evidence type="ECO:0000256" key="1">
    <source>
        <dbReference type="SAM" id="Phobius"/>
    </source>
</evidence>
<evidence type="ECO:0000313" key="3">
    <source>
        <dbReference type="Proteomes" id="UP000028719"/>
    </source>
</evidence>
<keyword evidence="1" id="KW-0472">Membrane</keyword>
<keyword evidence="3" id="KW-1185">Reference proteome</keyword>
<protein>
    <submittedName>
        <fullName evidence="2">Uncharacterized protein</fullName>
    </submittedName>
</protein>
<reference evidence="2 3" key="1">
    <citation type="submission" date="2014-07" db="EMBL/GenBank/DDBJ databases">
        <title>Genome of Chryseobacterium vrystaatense LMG 22846.</title>
        <authorList>
            <person name="Pipes S.E."/>
            <person name="Stropko S.J."/>
            <person name="Newman J.D."/>
        </authorList>
    </citation>
    <scope>NUCLEOTIDE SEQUENCE [LARGE SCALE GENOMIC DNA]</scope>
    <source>
        <strain evidence="2 3">LMG 22846</strain>
    </source>
</reference>
<feature type="transmembrane region" description="Helical" evidence="1">
    <location>
        <begin position="12"/>
        <end position="37"/>
    </location>
</feature>
<name>A0ABR4UF76_9FLAO</name>
<feature type="transmembrane region" description="Helical" evidence="1">
    <location>
        <begin position="49"/>
        <end position="72"/>
    </location>
</feature>
<proteinExistence type="predicted"/>
<sequence>MKELKLITRILVITLVILFSLSFLAMIIVCIAMMTSYWGKTMGNEASGFFNMALLLTFFIGIITFTLWTIFLKQKKKNDTK</sequence>
<keyword evidence="1" id="KW-1133">Transmembrane helix</keyword>
<gene>
    <name evidence="2" type="ORF">IW16_26725</name>
</gene>
<comment type="caution">
    <text evidence="2">The sequence shown here is derived from an EMBL/GenBank/DDBJ whole genome shotgun (WGS) entry which is preliminary data.</text>
</comment>
<dbReference type="Proteomes" id="UP000028719">
    <property type="component" value="Unassembled WGS sequence"/>
</dbReference>
<dbReference type="EMBL" id="JPRI01000014">
    <property type="protein sequence ID" value="KFF22674.1"/>
    <property type="molecule type" value="Genomic_DNA"/>
</dbReference>